<sequence length="232" mass="26944">MKKSREIQSSKEELIQELMELVFDKAKLDSGKSSGLANYLNIKFLDTLNIDITEMTFNRYYKGYITKKIDKIIPQDFTLDALSNYLGFKSFKDFEIRKSCDGITKRLKVKLLISSISIVILLSGLIFFIVKYYEKDCMIWVDDHYEKIRCSGGDMEKALNEGILETFKKVDVCKDSIFFKNGEAVIHYTRHNNEFEFFTNVGEHPIYKGVFTDPITRTIIQSRVKPCDSTIK</sequence>
<evidence type="ECO:0000313" key="2">
    <source>
        <dbReference type="EMBL" id="MDO5969663.1"/>
    </source>
</evidence>
<protein>
    <recommendedName>
        <fullName evidence="4">Helix-turn-helix domain-containing protein</fullName>
    </recommendedName>
</protein>
<reference evidence="2" key="1">
    <citation type="submission" date="2023-07" db="EMBL/GenBank/DDBJ databases">
        <title>Two novel species in the genus Flavivirga.</title>
        <authorList>
            <person name="Kwon K."/>
        </authorList>
    </citation>
    <scope>NUCLEOTIDE SEQUENCE</scope>
    <source>
        <strain evidence="2">KCTC 52353</strain>
    </source>
</reference>
<keyword evidence="3" id="KW-1185">Reference proteome</keyword>
<name>A0ABT8W964_9FLAO</name>
<feature type="transmembrane region" description="Helical" evidence="1">
    <location>
        <begin position="111"/>
        <end position="133"/>
    </location>
</feature>
<proteinExistence type="predicted"/>
<keyword evidence="1" id="KW-0812">Transmembrane</keyword>
<dbReference type="EMBL" id="JAUOEK010000084">
    <property type="protein sequence ID" value="MDO5969663.1"/>
    <property type="molecule type" value="Genomic_DNA"/>
</dbReference>
<evidence type="ECO:0000256" key="1">
    <source>
        <dbReference type="SAM" id="Phobius"/>
    </source>
</evidence>
<dbReference type="RefSeq" id="WP_303277359.1">
    <property type="nucleotide sequence ID" value="NZ_JAUOEK010000084.1"/>
</dbReference>
<gene>
    <name evidence="2" type="ORF">Q4Q35_07575</name>
</gene>
<keyword evidence="1" id="KW-1133">Transmembrane helix</keyword>
<evidence type="ECO:0008006" key="4">
    <source>
        <dbReference type="Google" id="ProtNLM"/>
    </source>
</evidence>
<keyword evidence="1" id="KW-0472">Membrane</keyword>
<dbReference type="Proteomes" id="UP001176883">
    <property type="component" value="Unassembled WGS sequence"/>
</dbReference>
<comment type="caution">
    <text evidence="2">The sequence shown here is derived from an EMBL/GenBank/DDBJ whole genome shotgun (WGS) entry which is preliminary data.</text>
</comment>
<accession>A0ABT8W964</accession>
<evidence type="ECO:0000313" key="3">
    <source>
        <dbReference type="Proteomes" id="UP001176883"/>
    </source>
</evidence>
<organism evidence="2 3">
    <name type="scientific">Flavivirga aquimarina</name>
    <dbReference type="NCBI Taxonomy" id="2027862"/>
    <lineage>
        <taxon>Bacteria</taxon>
        <taxon>Pseudomonadati</taxon>
        <taxon>Bacteroidota</taxon>
        <taxon>Flavobacteriia</taxon>
        <taxon>Flavobacteriales</taxon>
        <taxon>Flavobacteriaceae</taxon>
        <taxon>Flavivirga</taxon>
    </lineage>
</organism>